<dbReference type="Proteomes" id="UP001162131">
    <property type="component" value="Unassembled WGS sequence"/>
</dbReference>
<dbReference type="InterPro" id="IPR016024">
    <property type="entry name" value="ARM-type_fold"/>
</dbReference>
<dbReference type="InterPro" id="IPR011989">
    <property type="entry name" value="ARM-like"/>
</dbReference>
<name>A0AAU9J9A5_9CILI</name>
<dbReference type="Gene3D" id="1.25.10.10">
    <property type="entry name" value="Leucine-rich Repeat Variant"/>
    <property type="match status" value="2"/>
</dbReference>
<dbReference type="SUPFAM" id="SSF48371">
    <property type="entry name" value="ARM repeat"/>
    <property type="match status" value="1"/>
</dbReference>
<dbReference type="EMBL" id="CAJZBQ010000036">
    <property type="protein sequence ID" value="CAG9324744.1"/>
    <property type="molecule type" value="Genomic_DNA"/>
</dbReference>
<evidence type="ECO:0000259" key="1">
    <source>
        <dbReference type="Pfam" id="PF13251"/>
    </source>
</evidence>
<gene>
    <name evidence="2" type="ORF">BSTOLATCC_MIC36524</name>
</gene>
<comment type="caution">
    <text evidence="2">The sequence shown here is derived from an EMBL/GenBank/DDBJ whole genome shotgun (WGS) entry which is preliminary data.</text>
</comment>
<dbReference type="InterPro" id="IPR052107">
    <property type="entry name" value="HEAT6"/>
</dbReference>
<proteinExistence type="predicted"/>
<dbReference type="Pfam" id="PF13251">
    <property type="entry name" value="DUF4042"/>
    <property type="match status" value="1"/>
</dbReference>
<sequence>MSSTNILSISKELKHGSHRTSGLLTTLGTICYSISIPSQKIEKTVLDSIQQYCSLKYGEQICRLALNCIANLLMKSEYCAVPMKPILVQFLLNLSIAKKINSIHELKLYYNVMRGLQYALPHLPPEEPNKVLSMYLALEKVVFLGAANNPNWNYQNDLSSPASSDCSSDDNYNSEEFYYSKIKTCALLCLQNLFKKHSQFLFSFWSWLIPTSHRPENSPFYNQSLTYILFNEKSEKVKIAAATTLSVMIENSALSKVNFEECNYSYVSLTQCMKYAVVNLHDALTRLLDDEQNPELISALLRVASALLFATNYASFDQGLAKPLIKSIICHAKSKENNVKIGVISALTSAFKETNEDLRGFLTLEFTQGILNSGNFIAERLQLVSKIARSYPEVLNKMTDWLKDKLSKAIAHEDTRVQSSAFEVLEEYIKADQKCPMIDYLIEKVFILIRYDETNKLISGLNTLSVLPSFNKITPQQFQQFSNFIKNLNNSPSPLPALRCSALKLIGSLAKDQAIPSGSFNLILDFVLSLRQSTNQNVVINSSLALSFLCMNEESFKKLPEIMIALEEGKDSKKEKIVSSSIISAGNLFETFSYKEIKTYTPQLLEICISGLPHKNAKVGWDACNALFKFFANPSMPHSRFSSQLIPIFLETIRNHHNYRTRINACQLLRDYDIELNSYSGTIISGLISSLETDKKLLLTEFNVLKYQRCFRQEVILSLIYIINSSASLTSEFISSLTDNLLSIYEWFYSFVVDLIKDQNEPSAVQKEYGINAAKGCIQVIVDWIHDVEEIHISFGLLEEMNKFMYMNDYLEDVFTTDSIISEQ</sequence>
<evidence type="ECO:0000313" key="2">
    <source>
        <dbReference type="EMBL" id="CAG9324744.1"/>
    </source>
</evidence>
<dbReference type="InterPro" id="IPR025283">
    <property type="entry name" value="DUF4042"/>
</dbReference>
<evidence type="ECO:0000313" key="3">
    <source>
        <dbReference type="Proteomes" id="UP001162131"/>
    </source>
</evidence>
<dbReference type="AlphaFoldDB" id="A0AAU9J9A5"/>
<organism evidence="2 3">
    <name type="scientific">Blepharisma stoltei</name>
    <dbReference type="NCBI Taxonomy" id="1481888"/>
    <lineage>
        <taxon>Eukaryota</taxon>
        <taxon>Sar</taxon>
        <taxon>Alveolata</taxon>
        <taxon>Ciliophora</taxon>
        <taxon>Postciliodesmatophora</taxon>
        <taxon>Heterotrichea</taxon>
        <taxon>Heterotrichida</taxon>
        <taxon>Blepharismidae</taxon>
        <taxon>Blepharisma</taxon>
    </lineage>
</organism>
<accession>A0AAU9J9A5</accession>
<protein>
    <recommendedName>
        <fullName evidence="1">DUF4042 domain-containing protein</fullName>
    </recommendedName>
</protein>
<dbReference type="PANTHER" id="PTHR13366">
    <property type="entry name" value="MALARIA ANTIGEN-RELATED"/>
    <property type="match status" value="1"/>
</dbReference>
<dbReference type="PANTHER" id="PTHR13366:SF0">
    <property type="entry name" value="HEAT REPEAT-CONTAINING PROTEIN 6"/>
    <property type="match status" value="1"/>
</dbReference>
<feature type="domain" description="DUF4042" evidence="1">
    <location>
        <begin position="181"/>
        <end position="349"/>
    </location>
</feature>
<reference evidence="2" key="1">
    <citation type="submission" date="2021-09" db="EMBL/GenBank/DDBJ databases">
        <authorList>
            <consortium name="AG Swart"/>
            <person name="Singh M."/>
            <person name="Singh A."/>
            <person name="Seah K."/>
            <person name="Emmerich C."/>
        </authorList>
    </citation>
    <scope>NUCLEOTIDE SEQUENCE</scope>
    <source>
        <strain evidence="2">ATCC30299</strain>
    </source>
</reference>
<keyword evidence="3" id="KW-1185">Reference proteome</keyword>